<feature type="region of interest" description="Disordered" evidence="1">
    <location>
        <begin position="1"/>
        <end position="36"/>
    </location>
</feature>
<feature type="region of interest" description="Disordered" evidence="1">
    <location>
        <begin position="60"/>
        <end position="135"/>
    </location>
</feature>
<feature type="region of interest" description="Disordered" evidence="1">
    <location>
        <begin position="150"/>
        <end position="172"/>
    </location>
</feature>
<dbReference type="AlphaFoldDB" id="A0A834QZ00"/>
<feature type="compositionally biased region" description="Basic residues" evidence="1">
    <location>
        <begin position="22"/>
        <end position="32"/>
    </location>
</feature>
<dbReference type="EMBL" id="WJEC01000041">
    <property type="protein sequence ID" value="KAF7486412.1"/>
    <property type="molecule type" value="Genomic_DNA"/>
</dbReference>
<reference evidence="2" key="1">
    <citation type="submission" date="2020-08" db="EMBL/GenBank/DDBJ databases">
        <authorList>
            <person name="Shumante A."/>
            <person name="Zimin A.V."/>
            <person name="Puiu D."/>
            <person name="Salzberg S.L."/>
        </authorList>
    </citation>
    <scope>NUCLEOTIDE SEQUENCE</scope>
    <source>
        <strain evidence="2">WC2-LM</strain>
        <tissue evidence="2">Liver</tissue>
    </source>
</reference>
<dbReference type="Proteomes" id="UP000662637">
    <property type="component" value="Unassembled WGS sequence"/>
</dbReference>
<protein>
    <submittedName>
        <fullName evidence="2">Uncharacterized protein</fullName>
    </submittedName>
</protein>
<gene>
    <name evidence="2" type="ORF">GHT09_001444</name>
</gene>
<organism evidence="2 3">
    <name type="scientific">Marmota monax</name>
    <name type="common">Woodchuck</name>
    <dbReference type="NCBI Taxonomy" id="9995"/>
    <lineage>
        <taxon>Eukaryota</taxon>
        <taxon>Metazoa</taxon>
        <taxon>Chordata</taxon>
        <taxon>Craniata</taxon>
        <taxon>Vertebrata</taxon>
        <taxon>Euteleostomi</taxon>
        <taxon>Mammalia</taxon>
        <taxon>Eutheria</taxon>
        <taxon>Euarchontoglires</taxon>
        <taxon>Glires</taxon>
        <taxon>Rodentia</taxon>
        <taxon>Sciuromorpha</taxon>
        <taxon>Sciuridae</taxon>
        <taxon>Xerinae</taxon>
        <taxon>Marmotini</taxon>
        <taxon>Marmota</taxon>
    </lineage>
</organism>
<name>A0A834QZ00_MARMO</name>
<evidence type="ECO:0000313" key="3">
    <source>
        <dbReference type="Proteomes" id="UP000662637"/>
    </source>
</evidence>
<evidence type="ECO:0000313" key="2">
    <source>
        <dbReference type="EMBL" id="KAF7486412.1"/>
    </source>
</evidence>
<evidence type="ECO:0000256" key="1">
    <source>
        <dbReference type="SAM" id="MobiDB-lite"/>
    </source>
</evidence>
<sequence>MTGRGAWPGHREPRWAGGVTKKAARARSRCPRPLREGAGTALAGCARSFSCDCSWLRPPNSFHPEHLRRHSPVLALDPPAPQNLPARGPRTPGLRRTEPGQNRSSRGAFRSPRPSSKSGPAAGTGEESLHHEIQKLKEKKKMLEREISQLISGRDPRCHQQRVVSRIWSGRE</sequence>
<comment type="caution">
    <text evidence="2">The sequence shown here is derived from an EMBL/GenBank/DDBJ whole genome shotgun (WGS) entry which is preliminary data.</text>
</comment>
<accession>A0A834QZ00</accession>
<proteinExistence type="predicted"/>